<sequence length="155" mass="17505">MCSNIVKHVYQMRHCSYTYCTPLMSSMSNSYEPLVLINLDLVESDRVGEVADSKVLSTLNCHGHEWSHRDRRVELTLAGHGGAAEKRRSLLLDGHGTETNREEEGPTRYFVSSPSEASRLVVILVPRFWPRYCAFQLANSGPTRSQPRSHLDTSL</sequence>
<evidence type="ECO:0000313" key="1">
    <source>
        <dbReference type="EMBL" id="KZT35092.1"/>
    </source>
</evidence>
<evidence type="ECO:0000313" key="2">
    <source>
        <dbReference type="Proteomes" id="UP000076798"/>
    </source>
</evidence>
<dbReference type="Proteomes" id="UP000076798">
    <property type="component" value="Unassembled WGS sequence"/>
</dbReference>
<protein>
    <submittedName>
        <fullName evidence="1">Uncharacterized protein</fullName>
    </submittedName>
</protein>
<gene>
    <name evidence="1" type="ORF">SISSUDRAFT_213218</name>
</gene>
<dbReference type="AlphaFoldDB" id="A0A166A941"/>
<reference evidence="1 2" key="1">
    <citation type="journal article" date="2016" name="Mol. Biol. Evol.">
        <title>Comparative Genomics of Early-Diverging Mushroom-Forming Fungi Provides Insights into the Origins of Lignocellulose Decay Capabilities.</title>
        <authorList>
            <person name="Nagy L.G."/>
            <person name="Riley R."/>
            <person name="Tritt A."/>
            <person name="Adam C."/>
            <person name="Daum C."/>
            <person name="Floudas D."/>
            <person name="Sun H."/>
            <person name="Yadav J.S."/>
            <person name="Pangilinan J."/>
            <person name="Larsson K.H."/>
            <person name="Matsuura K."/>
            <person name="Barry K."/>
            <person name="Labutti K."/>
            <person name="Kuo R."/>
            <person name="Ohm R.A."/>
            <person name="Bhattacharya S.S."/>
            <person name="Shirouzu T."/>
            <person name="Yoshinaga Y."/>
            <person name="Martin F.M."/>
            <person name="Grigoriev I.V."/>
            <person name="Hibbett D.S."/>
        </authorList>
    </citation>
    <scope>NUCLEOTIDE SEQUENCE [LARGE SCALE GENOMIC DNA]</scope>
    <source>
        <strain evidence="1 2">HHB10207 ss-3</strain>
    </source>
</reference>
<accession>A0A166A941</accession>
<name>A0A166A941_9AGAM</name>
<proteinExistence type="predicted"/>
<dbReference type="EMBL" id="KV428153">
    <property type="protein sequence ID" value="KZT35092.1"/>
    <property type="molecule type" value="Genomic_DNA"/>
</dbReference>
<organism evidence="1 2">
    <name type="scientific">Sistotremastrum suecicum HHB10207 ss-3</name>
    <dbReference type="NCBI Taxonomy" id="1314776"/>
    <lineage>
        <taxon>Eukaryota</taxon>
        <taxon>Fungi</taxon>
        <taxon>Dikarya</taxon>
        <taxon>Basidiomycota</taxon>
        <taxon>Agaricomycotina</taxon>
        <taxon>Agaricomycetes</taxon>
        <taxon>Sistotremastrales</taxon>
        <taxon>Sistotremastraceae</taxon>
        <taxon>Sistotremastrum</taxon>
    </lineage>
</organism>
<keyword evidence="2" id="KW-1185">Reference proteome</keyword>